<feature type="domain" description="DUF8020" evidence="3">
    <location>
        <begin position="33"/>
        <end position="101"/>
    </location>
</feature>
<dbReference type="Proteomes" id="UP000683310">
    <property type="component" value="Chromosome"/>
</dbReference>
<keyword evidence="5" id="KW-1185">Reference proteome</keyword>
<keyword evidence="2" id="KW-0732">Signal</keyword>
<feature type="signal peptide" evidence="2">
    <location>
        <begin position="1"/>
        <end position="26"/>
    </location>
</feature>
<evidence type="ECO:0000259" key="3">
    <source>
        <dbReference type="Pfam" id="PF26059"/>
    </source>
</evidence>
<sequence>MKLNKFAVSAALVTTALGVTAGTVNAAPAPADAVNYTATSSDKDVVIRTDAGSLGVENGVFRIKAADGTTVAGTELSLRVDDFVFPIAADIHDRVATLTPQLDLAHASYQPVALPFENSAPWKTDYEREQAAWSRMTSTLSMGATIGTLTGGLGGAALGCLIGGVAGASLVTLGSAGLLAALFVPLLGAAGTGCLIGASAVGFLGTIAGQVLVTAPVAVAAAVQYFTTITQPSVAPAQK</sequence>
<evidence type="ECO:0000313" key="4">
    <source>
        <dbReference type="EMBL" id="QVI23808.1"/>
    </source>
</evidence>
<evidence type="ECO:0000256" key="1">
    <source>
        <dbReference type="SAM" id="Phobius"/>
    </source>
</evidence>
<keyword evidence="1" id="KW-0472">Membrane</keyword>
<dbReference type="Pfam" id="PF26059">
    <property type="entry name" value="DUF8020"/>
    <property type="match status" value="1"/>
</dbReference>
<keyword evidence="1" id="KW-1133">Transmembrane helix</keyword>
<organism evidence="4 5">
    <name type="scientific">Nocardia tengchongensis</name>
    <dbReference type="NCBI Taxonomy" id="2055889"/>
    <lineage>
        <taxon>Bacteria</taxon>
        <taxon>Bacillati</taxon>
        <taxon>Actinomycetota</taxon>
        <taxon>Actinomycetes</taxon>
        <taxon>Mycobacteriales</taxon>
        <taxon>Nocardiaceae</taxon>
        <taxon>Nocardia</taxon>
    </lineage>
</organism>
<feature type="transmembrane region" description="Helical" evidence="1">
    <location>
        <begin position="146"/>
        <end position="171"/>
    </location>
</feature>
<proteinExistence type="predicted"/>
<dbReference type="EMBL" id="CP074371">
    <property type="protein sequence ID" value="QVI23808.1"/>
    <property type="molecule type" value="Genomic_DNA"/>
</dbReference>
<evidence type="ECO:0000313" key="5">
    <source>
        <dbReference type="Proteomes" id="UP000683310"/>
    </source>
</evidence>
<feature type="transmembrane region" description="Helical" evidence="1">
    <location>
        <begin position="178"/>
        <end position="201"/>
    </location>
</feature>
<feature type="transmembrane region" description="Helical" evidence="1">
    <location>
        <begin position="207"/>
        <end position="226"/>
    </location>
</feature>
<feature type="chain" id="PRO_5046327194" description="DUF8020 domain-containing protein" evidence="2">
    <location>
        <begin position="27"/>
        <end position="239"/>
    </location>
</feature>
<gene>
    <name evidence="4" type="ORF">KHQ06_13915</name>
</gene>
<dbReference type="InterPro" id="IPR058333">
    <property type="entry name" value="DUF8020"/>
</dbReference>
<evidence type="ECO:0000256" key="2">
    <source>
        <dbReference type="SAM" id="SignalP"/>
    </source>
</evidence>
<protein>
    <recommendedName>
        <fullName evidence="3">DUF8020 domain-containing protein</fullName>
    </recommendedName>
</protein>
<name>A0ABX8CV78_9NOCA</name>
<reference evidence="4 5" key="1">
    <citation type="submission" date="2021-04" db="EMBL/GenBank/DDBJ databases">
        <title>Nocardia tengchongensis.</title>
        <authorList>
            <person name="Zhuang k."/>
            <person name="Ran Y."/>
            <person name="Li W."/>
        </authorList>
    </citation>
    <scope>NUCLEOTIDE SEQUENCE [LARGE SCALE GENOMIC DNA]</scope>
    <source>
        <strain evidence="4 5">CFH S0057</strain>
    </source>
</reference>
<accession>A0ABX8CV78</accession>
<keyword evidence="1" id="KW-0812">Transmembrane</keyword>
<dbReference type="RefSeq" id="WP_213559876.1">
    <property type="nucleotide sequence ID" value="NZ_JBHZDI010000072.1"/>
</dbReference>